<dbReference type="AlphaFoldDB" id="A0A4V1C8I8"/>
<dbReference type="Gene3D" id="3.40.50.1820">
    <property type="entry name" value="alpha/beta hydrolase"/>
    <property type="match status" value="1"/>
</dbReference>
<name>A0A4V1C8I8_9GAMM</name>
<dbReference type="InterPro" id="IPR029058">
    <property type="entry name" value="AB_hydrolase_fold"/>
</dbReference>
<protein>
    <submittedName>
        <fullName evidence="3">Alpha/beta hydrolase</fullName>
    </submittedName>
</protein>
<feature type="chain" id="PRO_5020806870" evidence="1">
    <location>
        <begin position="27"/>
        <end position="303"/>
    </location>
</feature>
<dbReference type="InterPro" id="IPR022742">
    <property type="entry name" value="Hydrolase_4"/>
</dbReference>
<dbReference type="PANTHER" id="PTHR42886:SF29">
    <property type="entry name" value="PUMMELIG, ISOFORM A"/>
    <property type="match status" value="1"/>
</dbReference>
<evidence type="ECO:0000259" key="2">
    <source>
        <dbReference type="Pfam" id="PF12146"/>
    </source>
</evidence>
<dbReference type="SUPFAM" id="SSF53474">
    <property type="entry name" value="alpha/beta-Hydrolases"/>
    <property type="match status" value="1"/>
</dbReference>
<reference evidence="3 4" key="1">
    <citation type="submission" date="2018-08" db="EMBL/GenBank/DDBJ databases">
        <title>Horizontal acquisition of hydrogen conversion ability and other habitat adaptations in Hydrogenovibrio crunogenus strains.</title>
        <authorList>
            <person name="Gonnella G."/>
            <person name="Adam N."/>
            <person name="Perner M."/>
        </authorList>
    </citation>
    <scope>NUCLEOTIDE SEQUENCE [LARGE SCALE GENOMIC DNA]</scope>
    <source>
        <strain evidence="3 4">SP-41</strain>
    </source>
</reference>
<keyword evidence="3" id="KW-0378">Hydrolase</keyword>
<proteinExistence type="predicted"/>
<dbReference type="GO" id="GO:0016787">
    <property type="term" value="F:hydrolase activity"/>
    <property type="evidence" value="ECO:0007669"/>
    <property type="project" value="UniProtKB-KW"/>
</dbReference>
<keyword evidence="1" id="KW-0732">Signal</keyword>
<dbReference type="Proteomes" id="UP000296201">
    <property type="component" value="Chromosome"/>
</dbReference>
<dbReference type="RefSeq" id="WP_135794815.1">
    <property type="nucleotide sequence ID" value="NZ_CP032096.1"/>
</dbReference>
<gene>
    <name evidence="3" type="ORF">GHNINEIG_00078</name>
</gene>
<dbReference type="PANTHER" id="PTHR42886">
    <property type="entry name" value="RE40534P-RELATED"/>
    <property type="match status" value="1"/>
</dbReference>
<dbReference type="EMBL" id="CP032096">
    <property type="protein sequence ID" value="QBZ82054.1"/>
    <property type="molecule type" value="Genomic_DNA"/>
</dbReference>
<feature type="domain" description="Serine aminopeptidase S33" evidence="2">
    <location>
        <begin position="52"/>
        <end position="282"/>
    </location>
</feature>
<evidence type="ECO:0000313" key="3">
    <source>
        <dbReference type="EMBL" id="QBZ82054.1"/>
    </source>
</evidence>
<organism evidence="3 4">
    <name type="scientific">Hydrogenovibrio crunogenus</name>
    <dbReference type="NCBI Taxonomy" id="39765"/>
    <lineage>
        <taxon>Bacteria</taxon>
        <taxon>Pseudomonadati</taxon>
        <taxon>Pseudomonadota</taxon>
        <taxon>Gammaproteobacteria</taxon>
        <taxon>Thiotrichales</taxon>
        <taxon>Piscirickettsiaceae</taxon>
        <taxon>Hydrogenovibrio</taxon>
    </lineage>
</organism>
<dbReference type="Pfam" id="PF12146">
    <property type="entry name" value="Hydrolase_4"/>
    <property type="match status" value="1"/>
</dbReference>
<accession>A0A4V1C8I8</accession>
<evidence type="ECO:0000256" key="1">
    <source>
        <dbReference type="SAM" id="SignalP"/>
    </source>
</evidence>
<dbReference type="OrthoDB" id="8208091at2"/>
<evidence type="ECO:0000313" key="4">
    <source>
        <dbReference type="Proteomes" id="UP000296201"/>
    </source>
</evidence>
<feature type="signal peptide" evidence="1">
    <location>
        <begin position="1"/>
        <end position="26"/>
    </location>
</feature>
<sequence length="303" mass="33770" precursor="true">MKKSSKILHPFLLGLGLLLSAQLVHAKEIKQTFNGLTLNANLVMADGKSFKDGMVLLTHGTLTHSGRSTYSAIQKLLAERGISSIAPNLSLGVNDRHGEYDCSVPHRHLHEDALDEIGFWVGWLKKQGTDSLSLMGHSRGGNQTAWFSVERDEPVIKDVILIAPQTWSYQSEKAGYQKKYNQSIDPIFAKAEKLVKAGKGETLIKDINFIYCKHTDATANAIVSYYKNEPRMDTPTLLKKAIKPTLVIIGTEDKVVDDLSEKMEAVKNKHVSVFEIEGANHHFRDFFAEDLADQAVDFIQAHQ</sequence>
<keyword evidence="4" id="KW-1185">Reference proteome</keyword>